<dbReference type="GO" id="GO:0016810">
    <property type="term" value="F:hydrolase activity, acting on carbon-nitrogen (but not peptide) bonds"/>
    <property type="evidence" value="ECO:0007669"/>
    <property type="project" value="InterPro"/>
</dbReference>
<feature type="chain" id="PRO_5036886498" evidence="3">
    <location>
        <begin position="32"/>
        <end position="257"/>
    </location>
</feature>
<organism evidence="5 6">
    <name type="scientific">Ideonella alba</name>
    <dbReference type="NCBI Taxonomy" id="2824118"/>
    <lineage>
        <taxon>Bacteria</taxon>
        <taxon>Pseudomonadati</taxon>
        <taxon>Pseudomonadota</taxon>
        <taxon>Betaproteobacteria</taxon>
        <taxon>Burkholderiales</taxon>
        <taxon>Sphaerotilaceae</taxon>
        <taxon>Ideonella</taxon>
    </lineage>
</organism>
<dbReference type="GO" id="GO:0046872">
    <property type="term" value="F:metal ion binding"/>
    <property type="evidence" value="ECO:0007669"/>
    <property type="project" value="UniProtKB-KW"/>
</dbReference>
<dbReference type="InterPro" id="IPR050248">
    <property type="entry name" value="Polysacc_deacetylase_ArnD"/>
</dbReference>
<dbReference type="AlphaFoldDB" id="A0A941BF04"/>
<keyword evidence="6" id="KW-1185">Reference proteome</keyword>
<gene>
    <name evidence="5" type="ORF">KAK03_00245</name>
</gene>
<dbReference type="PANTHER" id="PTHR10587:SF133">
    <property type="entry name" value="CHITIN DEACETYLASE 1-RELATED"/>
    <property type="match status" value="1"/>
</dbReference>
<evidence type="ECO:0000256" key="3">
    <source>
        <dbReference type="SAM" id="SignalP"/>
    </source>
</evidence>
<dbReference type="InterPro" id="IPR002509">
    <property type="entry name" value="NODB_dom"/>
</dbReference>
<dbReference type="GO" id="GO:0005975">
    <property type="term" value="P:carbohydrate metabolic process"/>
    <property type="evidence" value="ECO:0007669"/>
    <property type="project" value="InterPro"/>
</dbReference>
<reference evidence="5 6" key="1">
    <citation type="submission" date="2021-04" db="EMBL/GenBank/DDBJ databases">
        <title>The genome sequence of Ideonella sp. 3Y2.</title>
        <authorList>
            <person name="Liu Y."/>
        </authorList>
    </citation>
    <scope>NUCLEOTIDE SEQUENCE [LARGE SCALE GENOMIC DNA]</scope>
    <source>
        <strain evidence="5 6">3Y2</strain>
    </source>
</reference>
<dbReference type="PROSITE" id="PS51257">
    <property type="entry name" value="PROKAR_LIPOPROTEIN"/>
    <property type="match status" value="1"/>
</dbReference>
<evidence type="ECO:0000313" key="6">
    <source>
        <dbReference type="Proteomes" id="UP000676246"/>
    </source>
</evidence>
<dbReference type="Pfam" id="PF01522">
    <property type="entry name" value="Polysacc_deac_1"/>
    <property type="match status" value="1"/>
</dbReference>
<dbReference type="GO" id="GO:0016020">
    <property type="term" value="C:membrane"/>
    <property type="evidence" value="ECO:0007669"/>
    <property type="project" value="TreeGrafter"/>
</dbReference>
<accession>A0A941BF04</accession>
<feature type="domain" description="NodB homology" evidence="4">
    <location>
        <begin position="69"/>
        <end position="249"/>
    </location>
</feature>
<protein>
    <submittedName>
        <fullName evidence="5">Polysaccharide deacetylase family protein</fullName>
    </submittedName>
</protein>
<keyword evidence="2" id="KW-0378">Hydrolase</keyword>
<evidence type="ECO:0000259" key="4">
    <source>
        <dbReference type="PROSITE" id="PS51677"/>
    </source>
</evidence>
<feature type="signal peptide" evidence="3">
    <location>
        <begin position="1"/>
        <end position="31"/>
    </location>
</feature>
<dbReference type="EMBL" id="JAGQDD010000001">
    <property type="protein sequence ID" value="MBQ0928893.1"/>
    <property type="molecule type" value="Genomic_DNA"/>
</dbReference>
<dbReference type="PANTHER" id="PTHR10587">
    <property type="entry name" value="GLYCOSYL TRANSFERASE-RELATED"/>
    <property type="match status" value="1"/>
</dbReference>
<dbReference type="CDD" id="cd10917">
    <property type="entry name" value="CE4_NodB_like_6s_7s"/>
    <property type="match status" value="1"/>
</dbReference>
<keyword evidence="3" id="KW-0732">Signal</keyword>
<dbReference type="Proteomes" id="UP000676246">
    <property type="component" value="Unassembled WGS sequence"/>
</dbReference>
<evidence type="ECO:0000256" key="1">
    <source>
        <dbReference type="ARBA" id="ARBA00022723"/>
    </source>
</evidence>
<dbReference type="SUPFAM" id="SSF88713">
    <property type="entry name" value="Glycoside hydrolase/deacetylase"/>
    <property type="match status" value="1"/>
</dbReference>
<evidence type="ECO:0000313" key="5">
    <source>
        <dbReference type="EMBL" id="MBQ0928893.1"/>
    </source>
</evidence>
<dbReference type="InterPro" id="IPR011330">
    <property type="entry name" value="Glyco_hydro/deAcase_b/a-brl"/>
</dbReference>
<dbReference type="Gene3D" id="3.20.20.370">
    <property type="entry name" value="Glycoside hydrolase/deacetylase"/>
    <property type="match status" value="1"/>
</dbReference>
<evidence type="ECO:0000256" key="2">
    <source>
        <dbReference type="ARBA" id="ARBA00022801"/>
    </source>
</evidence>
<sequence>MVRRLSASRAMSAMGGMGALAGLLLAASACAVEPACPPGALGTARVLTLPRAAAAYGTLQHDPLPLAEGELVLSFDDGPEPGATEAVLAALAAQCVRASFLVTGQQLERAPALARRLRDEGHSVGLHSHAHQPPDTLSPAQQLADLRRAQALFEQVYGQPARFWRYPFLAETDTLRAALAAERITVLSADLGIEDWVPAGSTEALAARLTQALATQRRGIVLLHDAQRQTAQALPALLALLQRQGFRIVHLRWQDAP</sequence>
<comment type="caution">
    <text evidence="5">The sequence shown here is derived from an EMBL/GenBank/DDBJ whole genome shotgun (WGS) entry which is preliminary data.</text>
</comment>
<name>A0A941BF04_9BURK</name>
<proteinExistence type="predicted"/>
<dbReference type="PROSITE" id="PS51677">
    <property type="entry name" value="NODB"/>
    <property type="match status" value="1"/>
</dbReference>
<keyword evidence="1" id="KW-0479">Metal-binding</keyword>
<dbReference type="RefSeq" id="WP_210851010.1">
    <property type="nucleotide sequence ID" value="NZ_JAGQDD010000001.1"/>
</dbReference>